<evidence type="ECO:0000256" key="1">
    <source>
        <dbReference type="SAM" id="SignalP"/>
    </source>
</evidence>
<evidence type="ECO:0000313" key="2">
    <source>
        <dbReference type="EMBL" id="SFF26933.1"/>
    </source>
</evidence>
<dbReference type="OrthoDB" id="6681673at2"/>
<keyword evidence="1" id="KW-0732">Signal</keyword>
<feature type="chain" id="PRO_5011744467" evidence="1">
    <location>
        <begin position="25"/>
        <end position="211"/>
    </location>
</feature>
<gene>
    <name evidence="2" type="ORF">SAMN04489711_12149</name>
</gene>
<dbReference type="STRING" id="1177982.SAMN04489711_12149"/>
<dbReference type="AlphaFoldDB" id="A0A1I2HC39"/>
<reference evidence="3" key="1">
    <citation type="submission" date="2016-10" db="EMBL/GenBank/DDBJ databases">
        <authorList>
            <person name="Varghese N."/>
            <person name="Submissions S."/>
        </authorList>
    </citation>
    <scope>NUCLEOTIDE SEQUENCE [LARGE SCALE GENOMIC DNA]</scope>
    <source>
        <strain evidence="3">DSM 27981</strain>
    </source>
</reference>
<name>A0A1I2HC39_9BURK</name>
<keyword evidence="3" id="KW-1185">Reference proteome</keyword>
<accession>A0A1I2HC39</accession>
<dbReference type="Proteomes" id="UP000199119">
    <property type="component" value="Unassembled WGS sequence"/>
</dbReference>
<feature type="signal peptide" evidence="1">
    <location>
        <begin position="1"/>
        <end position="24"/>
    </location>
</feature>
<evidence type="ECO:0000313" key="3">
    <source>
        <dbReference type="Proteomes" id="UP000199119"/>
    </source>
</evidence>
<organism evidence="2 3">
    <name type="scientific">Paracidovorax wautersii</name>
    <dbReference type="NCBI Taxonomy" id="1177982"/>
    <lineage>
        <taxon>Bacteria</taxon>
        <taxon>Pseudomonadati</taxon>
        <taxon>Pseudomonadota</taxon>
        <taxon>Betaproteobacteria</taxon>
        <taxon>Burkholderiales</taxon>
        <taxon>Comamonadaceae</taxon>
        <taxon>Paracidovorax</taxon>
    </lineage>
</organism>
<protein>
    <submittedName>
        <fullName evidence="2">Uncharacterized protein</fullName>
    </submittedName>
</protein>
<proteinExistence type="predicted"/>
<dbReference type="EMBL" id="FONX01000021">
    <property type="protein sequence ID" value="SFF26933.1"/>
    <property type="molecule type" value="Genomic_DNA"/>
</dbReference>
<dbReference type="RefSeq" id="WP_092941842.1">
    <property type="nucleotide sequence ID" value="NZ_FONX01000021.1"/>
</dbReference>
<sequence>MKATHIGSALAFVLAASTLPLAHAGDACFSKDQSNNYANQLGDRTSWGIPTQQASSTWDDWIWRGPAFYCNPAGGDCSYNWTQSNTKSYQWSAGVDLKLDNLPIIGSTLNMFNLKGQYQYTSTYTETFGWTQTIRRGQNAQPVQVVVRRWKSGYFQGGWWKVNNGGCWAAQPGRGGAGGIAGNRYWWDGNIHYGSWTANVEERRFGMYHIW</sequence>